<evidence type="ECO:0000313" key="2">
    <source>
        <dbReference type="Proteomes" id="UP001320245"/>
    </source>
</evidence>
<dbReference type="EMBL" id="JAJSPL020000025">
    <property type="protein sequence ID" value="KAK7738501.1"/>
    <property type="molecule type" value="Genomic_DNA"/>
</dbReference>
<dbReference type="Proteomes" id="UP001320245">
    <property type="component" value="Unassembled WGS sequence"/>
</dbReference>
<keyword evidence="2" id="KW-1185">Reference proteome</keyword>
<evidence type="ECO:0000313" key="1">
    <source>
        <dbReference type="EMBL" id="KAK7738501.1"/>
    </source>
</evidence>
<reference evidence="1 2" key="1">
    <citation type="journal article" date="2023" name="PLoS ONE">
        <title>Cytospora paraplurivora sp. nov. isolated from orchards with fruit tree decline syndrome in Ontario, Canada.</title>
        <authorList>
            <person name="Ilyukhin E."/>
            <person name="Nguyen H.D.T."/>
            <person name="Castle A.J."/>
            <person name="Ellouze W."/>
        </authorList>
    </citation>
    <scope>NUCLEOTIDE SEQUENCE [LARGE SCALE GENOMIC DNA]</scope>
    <source>
        <strain evidence="1 2">FDS-564</strain>
    </source>
</reference>
<sequence length="90" mass="10279">MEDLLSRELEKSRLSHIMERMALRISPLLAYYNISDLRGAKFKCQVHPGLPDTIEQSNHIFLVTKAYDYVKASTGKSAKKPFVAYNFGKT</sequence>
<protein>
    <submittedName>
        <fullName evidence="1">Uncharacterized protein</fullName>
    </submittedName>
</protein>
<organism evidence="1 2">
    <name type="scientific">Cytospora paraplurivora</name>
    <dbReference type="NCBI Taxonomy" id="2898453"/>
    <lineage>
        <taxon>Eukaryota</taxon>
        <taxon>Fungi</taxon>
        <taxon>Dikarya</taxon>
        <taxon>Ascomycota</taxon>
        <taxon>Pezizomycotina</taxon>
        <taxon>Sordariomycetes</taxon>
        <taxon>Sordariomycetidae</taxon>
        <taxon>Diaporthales</taxon>
        <taxon>Cytosporaceae</taxon>
        <taxon>Cytospora</taxon>
    </lineage>
</organism>
<dbReference type="AlphaFoldDB" id="A0AAN9U5Q4"/>
<comment type="caution">
    <text evidence="1">The sequence shown here is derived from an EMBL/GenBank/DDBJ whole genome shotgun (WGS) entry which is preliminary data.</text>
</comment>
<proteinExistence type="predicted"/>
<accession>A0AAN9U5Q4</accession>
<gene>
    <name evidence="1" type="ORF">SLS53_006020</name>
</gene>
<name>A0AAN9U5Q4_9PEZI</name>